<comment type="caution">
    <text evidence="2">The sequence shown here is derived from an EMBL/GenBank/DDBJ whole genome shotgun (WGS) entry which is preliminary data.</text>
</comment>
<accession>A0A4C2A8Q9</accession>
<dbReference type="OrthoDB" id="7372038at2759"/>
<reference evidence="2 3" key="1">
    <citation type="journal article" date="2019" name="Commun. Biol.">
        <title>The bagworm genome reveals a unique fibroin gene that provides high tensile strength.</title>
        <authorList>
            <person name="Kono N."/>
            <person name="Nakamura H."/>
            <person name="Ohtoshi R."/>
            <person name="Tomita M."/>
            <person name="Numata K."/>
            <person name="Arakawa K."/>
        </authorList>
    </citation>
    <scope>NUCLEOTIDE SEQUENCE [LARGE SCALE GENOMIC DNA]</scope>
</reference>
<evidence type="ECO:0000313" key="2">
    <source>
        <dbReference type="EMBL" id="GBP95267.1"/>
    </source>
</evidence>
<organism evidence="2 3">
    <name type="scientific">Eumeta variegata</name>
    <name type="common">Bagworm moth</name>
    <name type="synonym">Eumeta japonica</name>
    <dbReference type="NCBI Taxonomy" id="151549"/>
    <lineage>
        <taxon>Eukaryota</taxon>
        <taxon>Metazoa</taxon>
        <taxon>Ecdysozoa</taxon>
        <taxon>Arthropoda</taxon>
        <taxon>Hexapoda</taxon>
        <taxon>Insecta</taxon>
        <taxon>Pterygota</taxon>
        <taxon>Neoptera</taxon>
        <taxon>Endopterygota</taxon>
        <taxon>Lepidoptera</taxon>
        <taxon>Glossata</taxon>
        <taxon>Ditrysia</taxon>
        <taxon>Tineoidea</taxon>
        <taxon>Psychidae</taxon>
        <taxon>Oiketicinae</taxon>
        <taxon>Eumeta</taxon>
    </lineage>
</organism>
<dbReference type="Proteomes" id="UP000299102">
    <property type="component" value="Unassembled WGS sequence"/>
</dbReference>
<keyword evidence="3" id="KW-1185">Reference proteome</keyword>
<feature type="region of interest" description="Disordered" evidence="1">
    <location>
        <begin position="22"/>
        <end position="65"/>
    </location>
</feature>
<proteinExistence type="predicted"/>
<dbReference type="EMBL" id="BGZK01002606">
    <property type="protein sequence ID" value="GBP95267.1"/>
    <property type="molecule type" value="Genomic_DNA"/>
</dbReference>
<dbReference type="Pfam" id="PF14924">
    <property type="entry name" value="MAP10_N"/>
    <property type="match status" value="1"/>
</dbReference>
<sequence length="405" mass="46419">MEQIFMIEIFVKKIVIKIEPPEKDEYELKQEEEEKRKAEEEAAMKKGAKEKEKPKKEPPRPSEEELKFMKSCSTQMNCLPLFDFYIAHDNFIPPPPPTKGNKQAKAKKGIILPSEPLPEPPYNGVGNAIIFLSRPSQLEKLMKETPIYVAVWNRDQELNCVGFCLTAWHKSFIEALQKAAALNPMDLDAAEYRNTDKPHIVTNTVEYFRPLQCEEDLKLCGEIEFHVRLTCMGNRVVTSFIGLSEMDRIPGRKYLQDDLKLKDLEVVRHWDGTTIESLPPVAYFFGACDILKESTRPDEEEKVYEDFVAPYTNEELAILAMGFPKGPCGGLNCLHRMENRGSQHQFIPGQFKSKGVYIPGQFVNKRDVHGPCGRLDCPLAKKVRGYIANEGKYKKCKKPCDEEYY</sequence>
<evidence type="ECO:0000256" key="1">
    <source>
        <dbReference type="SAM" id="MobiDB-lite"/>
    </source>
</evidence>
<gene>
    <name evidence="2" type="ORF">EVAR_67211_1</name>
</gene>
<dbReference type="AlphaFoldDB" id="A0A4C2A8Q9"/>
<name>A0A4C2A8Q9_EUMVA</name>
<protein>
    <submittedName>
        <fullName evidence="2">Uncharacterized protein</fullName>
    </submittedName>
</protein>
<evidence type="ECO:0000313" key="3">
    <source>
        <dbReference type="Proteomes" id="UP000299102"/>
    </source>
</evidence>